<dbReference type="EMBL" id="JAPDHF010000012">
    <property type="protein sequence ID" value="KAJ4010616.1"/>
    <property type="molecule type" value="Genomic_DNA"/>
</dbReference>
<protein>
    <recommendedName>
        <fullName evidence="4">BZIP domain-containing protein</fullName>
    </recommendedName>
</protein>
<feature type="region of interest" description="Disordered" evidence="1">
    <location>
        <begin position="1"/>
        <end position="28"/>
    </location>
</feature>
<name>A0A9W8PMN8_9HYPO</name>
<dbReference type="PANTHER" id="PTHR42070">
    <property type="entry name" value="FILAMENT ASSOCIATED PROTEIN, PUTATIVE (AFU_ORTHOLOGUE AFUA_8G06630)-RELATED"/>
    <property type="match status" value="1"/>
</dbReference>
<gene>
    <name evidence="2" type="ORF">NW766_008490</name>
</gene>
<sequence>MPRKARTPESLALNRENQRRSRARQRELLDDLQNRVRDYERRDAQATLEMQRVARVVAGENAALRGLLAAKGVAAEEVESHLEAVRHEDKTVMRTAVSSFTPVSTPSSAASPVAIPSRPVAFVHTQPQSQAQPQFHGCGPIPESNNPPISVYPNVCSPPTPATTAKSCTEESGCCPRPQPPPQQQQQPQYQPSMQEPRSPDKIHCMEAATILAQIRGHSDVSNARASLGCATNDNCMVRNTDLLNLMDEMT</sequence>
<organism evidence="2 3">
    <name type="scientific">Fusarium irregulare</name>
    <dbReference type="NCBI Taxonomy" id="2494466"/>
    <lineage>
        <taxon>Eukaryota</taxon>
        <taxon>Fungi</taxon>
        <taxon>Dikarya</taxon>
        <taxon>Ascomycota</taxon>
        <taxon>Pezizomycotina</taxon>
        <taxon>Sordariomycetes</taxon>
        <taxon>Hypocreomycetidae</taxon>
        <taxon>Hypocreales</taxon>
        <taxon>Nectriaceae</taxon>
        <taxon>Fusarium</taxon>
        <taxon>Fusarium incarnatum-equiseti species complex</taxon>
    </lineage>
</organism>
<evidence type="ECO:0000313" key="2">
    <source>
        <dbReference type="EMBL" id="KAJ4010616.1"/>
    </source>
</evidence>
<reference evidence="2" key="1">
    <citation type="submission" date="2022-10" db="EMBL/GenBank/DDBJ databases">
        <title>Fusarium specimens isolated from Avocado Roots.</title>
        <authorList>
            <person name="Stajich J."/>
            <person name="Roper C."/>
            <person name="Heimlech-Rivalta G."/>
        </authorList>
    </citation>
    <scope>NUCLEOTIDE SEQUENCE</scope>
    <source>
        <strain evidence="2">CF00143</strain>
    </source>
</reference>
<feature type="compositionally biased region" description="Basic and acidic residues" evidence="1">
    <location>
        <begin position="16"/>
        <end position="28"/>
    </location>
</feature>
<keyword evidence="3" id="KW-1185">Reference proteome</keyword>
<proteinExistence type="predicted"/>
<evidence type="ECO:0000313" key="3">
    <source>
        <dbReference type="Proteomes" id="UP001152130"/>
    </source>
</evidence>
<dbReference type="OrthoDB" id="4505928at2759"/>
<evidence type="ECO:0008006" key="4">
    <source>
        <dbReference type="Google" id="ProtNLM"/>
    </source>
</evidence>
<feature type="compositionally biased region" description="Low complexity" evidence="1">
    <location>
        <begin position="184"/>
        <end position="197"/>
    </location>
</feature>
<comment type="caution">
    <text evidence="2">The sequence shown here is derived from an EMBL/GenBank/DDBJ whole genome shotgun (WGS) entry which is preliminary data.</text>
</comment>
<feature type="region of interest" description="Disordered" evidence="1">
    <location>
        <begin position="160"/>
        <end position="200"/>
    </location>
</feature>
<accession>A0A9W8PMN8</accession>
<dbReference type="Proteomes" id="UP001152130">
    <property type="component" value="Unassembled WGS sequence"/>
</dbReference>
<evidence type="ECO:0000256" key="1">
    <source>
        <dbReference type="SAM" id="MobiDB-lite"/>
    </source>
</evidence>
<dbReference type="CDD" id="cd14688">
    <property type="entry name" value="bZIP_YAP"/>
    <property type="match status" value="1"/>
</dbReference>
<dbReference type="PANTHER" id="PTHR42070:SF1">
    <property type="entry name" value="FILAMENT ASSOCIATED PROTEIN, PUTATIVE (AFU_ORTHOLOGUE AFUA_8G06630)-RELATED"/>
    <property type="match status" value="1"/>
</dbReference>
<dbReference type="AlphaFoldDB" id="A0A9W8PMN8"/>